<evidence type="ECO:0000256" key="5">
    <source>
        <dbReference type="ARBA" id="ARBA00023274"/>
    </source>
</evidence>
<dbReference type="Pfam" id="PF03719">
    <property type="entry name" value="Ribosomal_S5_C"/>
    <property type="match status" value="1"/>
</dbReference>
<dbReference type="EMBL" id="JBBPFD010000013">
    <property type="protein sequence ID" value="KAK7902111.1"/>
    <property type="molecule type" value="Genomic_DNA"/>
</dbReference>
<keyword evidence="14" id="KW-1185">Reference proteome</keyword>
<feature type="chain" id="PRO_5043530545" description="Small ribosomal subunit protein uS5m" evidence="11">
    <location>
        <begin position="18"/>
        <end position="466"/>
    </location>
</feature>
<dbReference type="GO" id="GO:0006412">
    <property type="term" value="P:translation"/>
    <property type="evidence" value="ECO:0007669"/>
    <property type="project" value="InterPro"/>
</dbReference>
<feature type="region of interest" description="Disordered" evidence="10">
    <location>
        <begin position="95"/>
        <end position="119"/>
    </location>
</feature>
<feature type="signal peptide" evidence="11">
    <location>
        <begin position="1"/>
        <end position="17"/>
    </location>
</feature>
<dbReference type="Gene3D" id="3.30.160.20">
    <property type="match status" value="1"/>
</dbReference>
<dbReference type="InterPro" id="IPR005324">
    <property type="entry name" value="Ribosomal_uS5_C"/>
</dbReference>
<evidence type="ECO:0000256" key="10">
    <source>
        <dbReference type="SAM" id="MobiDB-lite"/>
    </source>
</evidence>
<evidence type="ECO:0000256" key="6">
    <source>
        <dbReference type="ARBA" id="ARBA00039335"/>
    </source>
</evidence>
<protein>
    <recommendedName>
        <fullName evidence="6">Small ribosomal subunit protein uS5m</fullName>
    </recommendedName>
    <alternativeName>
        <fullName evidence="7">28S ribosomal protein S5, mitochondrial</fullName>
    </alternativeName>
</protein>
<comment type="caution">
    <text evidence="13">The sequence shown here is derived from an EMBL/GenBank/DDBJ whole genome shotgun (WGS) entry which is preliminary data.</text>
</comment>
<evidence type="ECO:0000256" key="9">
    <source>
        <dbReference type="RuleBase" id="RU003823"/>
    </source>
</evidence>
<dbReference type="InterPro" id="IPR013810">
    <property type="entry name" value="Ribosomal_uS5_N"/>
</dbReference>
<proteinExistence type="inferred from homology"/>
<evidence type="ECO:0000259" key="12">
    <source>
        <dbReference type="PROSITE" id="PS50881"/>
    </source>
</evidence>
<evidence type="ECO:0000256" key="3">
    <source>
        <dbReference type="ARBA" id="ARBA00022980"/>
    </source>
</evidence>
<organism evidence="13 14">
    <name type="scientific">Mugilogobius chulae</name>
    <name type="common">yellowstripe goby</name>
    <dbReference type="NCBI Taxonomy" id="88201"/>
    <lineage>
        <taxon>Eukaryota</taxon>
        <taxon>Metazoa</taxon>
        <taxon>Chordata</taxon>
        <taxon>Craniata</taxon>
        <taxon>Vertebrata</taxon>
        <taxon>Euteleostomi</taxon>
        <taxon>Actinopterygii</taxon>
        <taxon>Neopterygii</taxon>
        <taxon>Teleostei</taxon>
        <taxon>Neoteleostei</taxon>
        <taxon>Acanthomorphata</taxon>
        <taxon>Gobiaria</taxon>
        <taxon>Gobiiformes</taxon>
        <taxon>Gobioidei</taxon>
        <taxon>Gobiidae</taxon>
        <taxon>Gobionellinae</taxon>
        <taxon>Mugilogobius</taxon>
    </lineage>
</organism>
<dbReference type="SUPFAM" id="SSF54211">
    <property type="entry name" value="Ribosomal protein S5 domain 2-like"/>
    <property type="match status" value="1"/>
</dbReference>
<dbReference type="GO" id="GO:0003735">
    <property type="term" value="F:structural constituent of ribosome"/>
    <property type="evidence" value="ECO:0007669"/>
    <property type="project" value="UniProtKB-UniRule"/>
</dbReference>
<evidence type="ECO:0000256" key="1">
    <source>
        <dbReference type="ARBA" id="ARBA00004173"/>
    </source>
</evidence>
<evidence type="ECO:0000256" key="8">
    <source>
        <dbReference type="PROSITE-ProRule" id="PRU00268"/>
    </source>
</evidence>
<dbReference type="InterPro" id="IPR018192">
    <property type="entry name" value="Ribosomal_uS5_N_CS"/>
</dbReference>
<evidence type="ECO:0000313" key="13">
    <source>
        <dbReference type="EMBL" id="KAK7902111.1"/>
    </source>
</evidence>
<dbReference type="GO" id="GO:0003723">
    <property type="term" value="F:RNA binding"/>
    <property type="evidence" value="ECO:0007669"/>
    <property type="project" value="InterPro"/>
</dbReference>
<dbReference type="PANTHER" id="PTHR48277">
    <property type="entry name" value="MITOCHONDRIAL RIBOSOMAL PROTEIN S5"/>
    <property type="match status" value="1"/>
</dbReference>
<dbReference type="Gene3D" id="3.30.230.10">
    <property type="match status" value="1"/>
</dbReference>
<evidence type="ECO:0000256" key="4">
    <source>
        <dbReference type="ARBA" id="ARBA00023128"/>
    </source>
</evidence>
<dbReference type="SUPFAM" id="SSF54768">
    <property type="entry name" value="dsRNA-binding domain-like"/>
    <property type="match status" value="1"/>
</dbReference>
<comment type="similarity">
    <text evidence="2 9">Belongs to the universal ribosomal protein uS5 family.</text>
</comment>
<dbReference type="InterPro" id="IPR000851">
    <property type="entry name" value="Ribosomal_uS5"/>
</dbReference>
<evidence type="ECO:0000256" key="11">
    <source>
        <dbReference type="SAM" id="SignalP"/>
    </source>
</evidence>
<dbReference type="PROSITE" id="PS50881">
    <property type="entry name" value="S5_DSRBD"/>
    <property type="match status" value="1"/>
</dbReference>
<keyword evidence="3 8" id="KW-0689">Ribosomal protein</keyword>
<keyword evidence="5 8" id="KW-0687">Ribonucleoprotein</keyword>
<dbReference type="FunFam" id="3.30.230.10:FF:000002">
    <property type="entry name" value="30S ribosomal protein S5"/>
    <property type="match status" value="1"/>
</dbReference>
<name>A0AAW0NS23_9GOBI</name>
<accession>A0AAW0NS23</accession>
<evidence type="ECO:0000256" key="7">
    <source>
        <dbReference type="ARBA" id="ARBA00041606"/>
    </source>
</evidence>
<keyword evidence="11" id="KW-0732">Signal</keyword>
<dbReference type="Pfam" id="PF00333">
    <property type="entry name" value="Ribosomal_S5"/>
    <property type="match status" value="1"/>
</dbReference>
<dbReference type="Proteomes" id="UP001460270">
    <property type="component" value="Unassembled WGS sequence"/>
</dbReference>
<keyword evidence="4" id="KW-0496">Mitochondrion</keyword>
<evidence type="ECO:0000256" key="2">
    <source>
        <dbReference type="ARBA" id="ARBA00008945"/>
    </source>
</evidence>
<dbReference type="InterPro" id="IPR020568">
    <property type="entry name" value="Ribosomal_Su5_D2-typ_SF"/>
</dbReference>
<dbReference type="PROSITE" id="PS00585">
    <property type="entry name" value="RIBOSOMAL_S5"/>
    <property type="match status" value="1"/>
</dbReference>
<dbReference type="Pfam" id="PF21251">
    <property type="entry name" value="Ribosomal_uS5m_N"/>
    <property type="match status" value="1"/>
</dbReference>
<evidence type="ECO:0000313" key="14">
    <source>
        <dbReference type="Proteomes" id="UP001460270"/>
    </source>
</evidence>
<feature type="domain" description="S5 DRBM" evidence="12">
    <location>
        <begin position="254"/>
        <end position="318"/>
    </location>
</feature>
<dbReference type="InterPro" id="IPR048584">
    <property type="entry name" value="Ribosomal_uS5m_N"/>
</dbReference>
<dbReference type="AlphaFoldDB" id="A0AAW0NS23"/>
<dbReference type="PANTHER" id="PTHR48277:SF1">
    <property type="entry name" value="MITOCHONDRIAL RIBOSOMAL PROTEIN S5"/>
    <property type="match status" value="1"/>
</dbReference>
<sequence length="466" mass="52125">MRNALILVCLLSPHSWAALLQLSFDYSSDRKKTCTCNKKVFSYEVSSTPRPPLCLGSSFPNQHGGVRKSVLCPPHHTRRSSAFPITLRRSTADASVKPSIPPSAEAHCTADNPAPTWQQTRHGSFFNKLTADELWRGVLAESGAGARKGRGKRTKRKLKRDLNRGQNIGEGRGGFLWPGLNAPVLKDGSIQNMARRGEAEQQVVQAELVRQREEWEKKRRLKVKRERGWTGSSWGGISLGAPDPGPNGETYEDFDSRVIEVKSVFNMTAKEGRKRSISCLVAVGNGNGAAGFAVGKAADRNTALRKAKNRAIHFLYYVERFNDHTIYHDIESKFKRTTLRMKKQNKGYGLHCHRAVITLCRLIGIQDMYCKVEGSVNLLNITRALFGGLANQETHQTLADKKQLHVVEFKSERGLLPLVVASPRTGVRQEPQPEDEIPDTKLHWGDVRAAQGMKRSNWSTVKRTIW</sequence>
<gene>
    <name evidence="13" type="ORF">WMY93_018880</name>
</gene>
<dbReference type="GO" id="GO:0005763">
    <property type="term" value="C:mitochondrial small ribosomal subunit"/>
    <property type="evidence" value="ECO:0007669"/>
    <property type="project" value="UniProtKB-ARBA"/>
</dbReference>
<dbReference type="FunFam" id="3.30.160.20:FF:000022">
    <property type="entry name" value="28S ribosomal protein S5, mitochondrial"/>
    <property type="match status" value="1"/>
</dbReference>
<comment type="subcellular location">
    <subcellularLocation>
        <location evidence="1">Mitochondrion</location>
    </subcellularLocation>
</comment>
<dbReference type="GO" id="GO:0005743">
    <property type="term" value="C:mitochondrial inner membrane"/>
    <property type="evidence" value="ECO:0007669"/>
    <property type="project" value="UniProtKB-ARBA"/>
</dbReference>
<dbReference type="InterPro" id="IPR014721">
    <property type="entry name" value="Ribsml_uS5_D2-typ_fold_subgr"/>
</dbReference>
<reference evidence="14" key="1">
    <citation type="submission" date="2024-04" db="EMBL/GenBank/DDBJ databases">
        <title>Salinicola lusitanus LLJ914,a marine bacterium isolated from the Okinawa Trough.</title>
        <authorList>
            <person name="Li J."/>
        </authorList>
    </citation>
    <scope>NUCLEOTIDE SEQUENCE [LARGE SCALE GENOMIC DNA]</scope>
</reference>